<keyword evidence="6" id="KW-1185">Reference proteome</keyword>
<dbReference type="Proteomes" id="UP000051155">
    <property type="component" value="Unassembled WGS sequence"/>
</dbReference>
<dbReference type="PRINTS" id="PR00598">
    <property type="entry name" value="HTHMARR"/>
</dbReference>
<dbReference type="InterPro" id="IPR036390">
    <property type="entry name" value="WH_DNA-bd_sf"/>
</dbReference>
<dbReference type="InterPro" id="IPR011991">
    <property type="entry name" value="ArsR-like_HTH"/>
</dbReference>
<comment type="caution">
    <text evidence="5">The sequence shown here is derived from an EMBL/GenBank/DDBJ whole genome shotgun (WGS) entry which is preliminary data.</text>
</comment>
<organism evidence="5 6">
    <name type="scientific">Liquorilactobacillus uvarum DSM 19971</name>
    <dbReference type="NCBI Taxonomy" id="1423812"/>
    <lineage>
        <taxon>Bacteria</taxon>
        <taxon>Bacillati</taxon>
        <taxon>Bacillota</taxon>
        <taxon>Bacilli</taxon>
        <taxon>Lactobacillales</taxon>
        <taxon>Lactobacillaceae</taxon>
        <taxon>Liquorilactobacillus</taxon>
    </lineage>
</organism>
<evidence type="ECO:0000256" key="3">
    <source>
        <dbReference type="ARBA" id="ARBA00023163"/>
    </source>
</evidence>
<dbReference type="STRING" id="1423812.FD20_GL002445"/>
<dbReference type="RefSeq" id="WP_083489050.1">
    <property type="nucleotide sequence ID" value="NZ_AZEG01000008.1"/>
</dbReference>
<proteinExistence type="predicted"/>
<evidence type="ECO:0000313" key="6">
    <source>
        <dbReference type="Proteomes" id="UP000051155"/>
    </source>
</evidence>
<evidence type="ECO:0000259" key="4">
    <source>
        <dbReference type="PROSITE" id="PS50995"/>
    </source>
</evidence>
<sequence>MNERIKKALTNLQCEFVAERNVVNPLEIKWIQYDILAALAKKKMLPSELSKYLGISRSKLSKNLFELRKNSYIEQIPSRTDHRELVTCISDKGRKFLINIDAGHRKLTTIAINVLSQEEQAEFIKIAEKLADALGKERLTNGR</sequence>
<name>A0A0R1Q929_9LACO</name>
<dbReference type="CDD" id="cd00090">
    <property type="entry name" value="HTH_ARSR"/>
    <property type="match status" value="1"/>
</dbReference>
<reference evidence="5 6" key="1">
    <citation type="journal article" date="2015" name="Genome Announc.">
        <title>Expanding the biotechnology potential of lactobacilli through comparative genomics of 213 strains and associated genera.</title>
        <authorList>
            <person name="Sun Z."/>
            <person name="Harris H.M."/>
            <person name="McCann A."/>
            <person name="Guo C."/>
            <person name="Argimon S."/>
            <person name="Zhang W."/>
            <person name="Yang X."/>
            <person name="Jeffery I.B."/>
            <person name="Cooney J.C."/>
            <person name="Kagawa T.F."/>
            <person name="Liu W."/>
            <person name="Song Y."/>
            <person name="Salvetti E."/>
            <person name="Wrobel A."/>
            <person name="Rasinkangas P."/>
            <person name="Parkhill J."/>
            <person name="Rea M.C."/>
            <person name="O'Sullivan O."/>
            <person name="Ritari J."/>
            <person name="Douillard F.P."/>
            <person name="Paul Ross R."/>
            <person name="Yang R."/>
            <person name="Briner A.E."/>
            <person name="Felis G.E."/>
            <person name="de Vos W.M."/>
            <person name="Barrangou R."/>
            <person name="Klaenhammer T.R."/>
            <person name="Caufield P.W."/>
            <person name="Cui Y."/>
            <person name="Zhang H."/>
            <person name="O'Toole P.W."/>
        </authorList>
    </citation>
    <scope>NUCLEOTIDE SEQUENCE [LARGE SCALE GENOMIC DNA]</scope>
    <source>
        <strain evidence="5 6">DSM 19971</strain>
    </source>
</reference>
<evidence type="ECO:0000256" key="2">
    <source>
        <dbReference type="ARBA" id="ARBA00023125"/>
    </source>
</evidence>
<evidence type="ECO:0000256" key="1">
    <source>
        <dbReference type="ARBA" id="ARBA00023015"/>
    </source>
</evidence>
<dbReference type="InterPro" id="IPR000835">
    <property type="entry name" value="HTH_MarR-typ"/>
</dbReference>
<dbReference type="InterPro" id="IPR036388">
    <property type="entry name" value="WH-like_DNA-bd_sf"/>
</dbReference>
<dbReference type="GO" id="GO:0003700">
    <property type="term" value="F:DNA-binding transcription factor activity"/>
    <property type="evidence" value="ECO:0007669"/>
    <property type="project" value="InterPro"/>
</dbReference>
<keyword evidence="3" id="KW-0804">Transcription</keyword>
<evidence type="ECO:0000313" key="5">
    <source>
        <dbReference type="EMBL" id="KRL37907.1"/>
    </source>
</evidence>
<dbReference type="PATRIC" id="fig|1423812.3.peg.2599"/>
<dbReference type="SMART" id="SM00347">
    <property type="entry name" value="HTH_MARR"/>
    <property type="match status" value="1"/>
</dbReference>
<dbReference type="SUPFAM" id="SSF46785">
    <property type="entry name" value="Winged helix' DNA-binding domain"/>
    <property type="match status" value="1"/>
</dbReference>
<feature type="domain" description="HTH marR-type" evidence="4">
    <location>
        <begin position="1"/>
        <end position="132"/>
    </location>
</feature>
<dbReference type="Pfam" id="PF12802">
    <property type="entry name" value="MarR_2"/>
    <property type="match status" value="1"/>
</dbReference>
<dbReference type="PANTHER" id="PTHR42756">
    <property type="entry name" value="TRANSCRIPTIONAL REGULATOR, MARR"/>
    <property type="match status" value="1"/>
</dbReference>
<dbReference type="PROSITE" id="PS50995">
    <property type="entry name" value="HTH_MARR_2"/>
    <property type="match status" value="1"/>
</dbReference>
<dbReference type="GO" id="GO:0003677">
    <property type="term" value="F:DNA binding"/>
    <property type="evidence" value="ECO:0007669"/>
    <property type="project" value="UniProtKB-KW"/>
</dbReference>
<dbReference type="Gene3D" id="1.10.10.10">
    <property type="entry name" value="Winged helix-like DNA-binding domain superfamily/Winged helix DNA-binding domain"/>
    <property type="match status" value="1"/>
</dbReference>
<dbReference type="AlphaFoldDB" id="A0A0R1Q929"/>
<accession>A0A0R1Q929</accession>
<dbReference type="EMBL" id="AZEG01000008">
    <property type="protein sequence ID" value="KRL37907.1"/>
    <property type="molecule type" value="Genomic_DNA"/>
</dbReference>
<dbReference type="PANTHER" id="PTHR42756:SF1">
    <property type="entry name" value="TRANSCRIPTIONAL REPRESSOR OF EMRAB OPERON"/>
    <property type="match status" value="1"/>
</dbReference>
<keyword evidence="1" id="KW-0805">Transcription regulation</keyword>
<keyword evidence="2" id="KW-0238">DNA-binding</keyword>
<dbReference type="OrthoDB" id="1903871at2"/>
<gene>
    <name evidence="5" type="ORF">FD20_GL002445</name>
</gene>
<protein>
    <recommendedName>
        <fullName evidence="4">HTH marR-type domain-containing protein</fullName>
    </recommendedName>
</protein>